<dbReference type="Proteomes" id="UP000836841">
    <property type="component" value="Chromosome 2"/>
</dbReference>
<feature type="domain" description="DC1-like C-terminal" evidence="3">
    <location>
        <begin position="145"/>
        <end position="186"/>
    </location>
</feature>
<evidence type="ECO:0008006" key="6">
    <source>
        <dbReference type="Google" id="ProtNLM"/>
    </source>
</evidence>
<dbReference type="EMBL" id="OU466858">
    <property type="protein sequence ID" value="CAH2045182.1"/>
    <property type="molecule type" value="Genomic_DNA"/>
</dbReference>
<dbReference type="InterPro" id="IPR046349">
    <property type="entry name" value="C1-like_sf"/>
</dbReference>
<dbReference type="InterPro" id="IPR053192">
    <property type="entry name" value="Vacuole_Formation_Reg"/>
</dbReference>
<evidence type="ECO:0000313" key="4">
    <source>
        <dbReference type="EMBL" id="CAH2045182.1"/>
    </source>
</evidence>
<dbReference type="Pfam" id="PF22926">
    <property type="entry name" value="C1-like_CT"/>
    <property type="match status" value="1"/>
</dbReference>
<reference evidence="4 5" key="1">
    <citation type="submission" date="2022-03" db="EMBL/GenBank/DDBJ databases">
        <authorList>
            <person name="Nunn A."/>
            <person name="Chopra R."/>
            <person name="Nunn A."/>
            <person name="Contreras Garrido A."/>
        </authorList>
    </citation>
    <scope>NUCLEOTIDE SEQUENCE [LARGE SCALE GENOMIC DNA]</scope>
</reference>
<evidence type="ECO:0000259" key="2">
    <source>
        <dbReference type="Pfam" id="PF03107"/>
    </source>
</evidence>
<keyword evidence="1" id="KW-0677">Repeat</keyword>
<dbReference type="PANTHER" id="PTHR32410:SF154">
    <property type="entry name" value="CHP-RICH ZINC FINGER PROTEIN-LIKE-RELATED"/>
    <property type="match status" value="1"/>
</dbReference>
<dbReference type="Pfam" id="PF03107">
    <property type="entry name" value="C1_2"/>
    <property type="match status" value="2"/>
</dbReference>
<proteinExistence type="predicted"/>
<evidence type="ECO:0000256" key="1">
    <source>
        <dbReference type="ARBA" id="ARBA00022737"/>
    </source>
</evidence>
<sequence length="211" mass="24123">MYRDGHGGNFDLICSSITAPFTHGSHPHPLFYLKLARYGDLKKCQGCGRNAQGAALGCIKCDFYLDFRCATLPTKVGLPRYDDHPLTLCYDEEASGKYWRDICETETNPETWYYTCCDCGVTLHVLCVLGDIRYAKYGGKFDDQVELLPNDTSSRPFCSNCHRRCPGNFILNESEDDQLFCSLYCFAQTIDTEYYWSELRCPPWALKPNTF</sequence>
<evidence type="ECO:0000259" key="3">
    <source>
        <dbReference type="Pfam" id="PF22926"/>
    </source>
</evidence>
<dbReference type="InterPro" id="IPR004146">
    <property type="entry name" value="DC1"/>
</dbReference>
<feature type="domain" description="DC1" evidence="2">
    <location>
        <begin position="80"/>
        <end position="128"/>
    </location>
</feature>
<accession>A0AAU9RMD4</accession>
<dbReference type="AlphaFoldDB" id="A0AAU9RMD4"/>
<name>A0AAU9RMD4_THLAR</name>
<evidence type="ECO:0000313" key="5">
    <source>
        <dbReference type="Proteomes" id="UP000836841"/>
    </source>
</evidence>
<dbReference type="PANTHER" id="PTHR32410">
    <property type="entry name" value="CYSTEINE/HISTIDINE-RICH C1 DOMAIN FAMILY PROTEIN"/>
    <property type="match status" value="1"/>
</dbReference>
<protein>
    <recommendedName>
        <fullName evidence="6">DC1 domain-containing protein</fullName>
    </recommendedName>
</protein>
<organism evidence="4 5">
    <name type="scientific">Thlaspi arvense</name>
    <name type="common">Field penny-cress</name>
    <dbReference type="NCBI Taxonomy" id="13288"/>
    <lineage>
        <taxon>Eukaryota</taxon>
        <taxon>Viridiplantae</taxon>
        <taxon>Streptophyta</taxon>
        <taxon>Embryophyta</taxon>
        <taxon>Tracheophyta</taxon>
        <taxon>Spermatophyta</taxon>
        <taxon>Magnoliopsida</taxon>
        <taxon>eudicotyledons</taxon>
        <taxon>Gunneridae</taxon>
        <taxon>Pentapetalae</taxon>
        <taxon>rosids</taxon>
        <taxon>malvids</taxon>
        <taxon>Brassicales</taxon>
        <taxon>Brassicaceae</taxon>
        <taxon>Thlaspideae</taxon>
        <taxon>Thlaspi</taxon>
    </lineage>
</organism>
<dbReference type="InterPro" id="IPR054483">
    <property type="entry name" value="DC1-like_CT"/>
</dbReference>
<feature type="domain" description="DC1" evidence="2">
    <location>
        <begin position="25"/>
        <end position="70"/>
    </location>
</feature>
<keyword evidence="5" id="KW-1185">Reference proteome</keyword>
<gene>
    <name evidence="4" type="ORF">TAV2_LOCUS5013</name>
</gene>
<dbReference type="SUPFAM" id="SSF57889">
    <property type="entry name" value="Cysteine-rich domain"/>
    <property type="match status" value="1"/>
</dbReference>